<feature type="compositionally biased region" description="Low complexity" evidence="1">
    <location>
        <begin position="25"/>
        <end position="39"/>
    </location>
</feature>
<name>A0AAE1A345_9GAST</name>
<gene>
    <name evidence="2" type="ORF">RRG08_001907</name>
</gene>
<comment type="caution">
    <text evidence="2">The sequence shown here is derived from an EMBL/GenBank/DDBJ whole genome shotgun (WGS) entry which is preliminary data.</text>
</comment>
<feature type="region of interest" description="Disordered" evidence="1">
    <location>
        <begin position="21"/>
        <end position="40"/>
    </location>
</feature>
<sequence>MPSSGPSSGWSSMCMAQGTNLTCNPRMPSSGPSSSRSSMCMAQADHKLHNLISIWMKTKVLALGSDDAGILLQVLNPH</sequence>
<evidence type="ECO:0000313" key="2">
    <source>
        <dbReference type="EMBL" id="KAK3780443.1"/>
    </source>
</evidence>
<organism evidence="2 3">
    <name type="scientific">Elysia crispata</name>
    <name type="common">lettuce slug</name>
    <dbReference type="NCBI Taxonomy" id="231223"/>
    <lineage>
        <taxon>Eukaryota</taxon>
        <taxon>Metazoa</taxon>
        <taxon>Spiralia</taxon>
        <taxon>Lophotrochozoa</taxon>
        <taxon>Mollusca</taxon>
        <taxon>Gastropoda</taxon>
        <taxon>Heterobranchia</taxon>
        <taxon>Euthyneura</taxon>
        <taxon>Panpulmonata</taxon>
        <taxon>Sacoglossa</taxon>
        <taxon>Placobranchoidea</taxon>
        <taxon>Plakobranchidae</taxon>
        <taxon>Elysia</taxon>
    </lineage>
</organism>
<dbReference type="Proteomes" id="UP001283361">
    <property type="component" value="Unassembled WGS sequence"/>
</dbReference>
<keyword evidence="3" id="KW-1185">Reference proteome</keyword>
<proteinExistence type="predicted"/>
<accession>A0AAE1A345</accession>
<reference evidence="2" key="1">
    <citation type="journal article" date="2023" name="G3 (Bethesda)">
        <title>A reference genome for the long-term kleptoplast-retaining sea slug Elysia crispata morphotype clarki.</title>
        <authorList>
            <person name="Eastman K.E."/>
            <person name="Pendleton A.L."/>
            <person name="Shaikh M.A."/>
            <person name="Suttiyut T."/>
            <person name="Ogas R."/>
            <person name="Tomko P."/>
            <person name="Gavelis G."/>
            <person name="Widhalm J.R."/>
            <person name="Wisecaver J.H."/>
        </authorList>
    </citation>
    <scope>NUCLEOTIDE SEQUENCE</scope>
    <source>
        <strain evidence="2">ECLA1</strain>
    </source>
</reference>
<dbReference type="EMBL" id="JAWDGP010002725">
    <property type="protein sequence ID" value="KAK3780443.1"/>
    <property type="molecule type" value="Genomic_DNA"/>
</dbReference>
<dbReference type="AlphaFoldDB" id="A0AAE1A345"/>
<protein>
    <submittedName>
        <fullName evidence="2">Uncharacterized protein</fullName>
    </submittedName>
</protein>
<evidence type="ECO:0000313" key="3">
    <source>
        <dbReference type="Proteomes" id="UP001283361"/>
    </source>
</evidence>
<evidence type="ECO:0000256" key="1">
    <source>
        <dbReference type="SAM" id="MobiDB-lite"/>
    </source>
</evidence>